<evidence type="ECO:0000259" key="1">
    <source>
        <dbReference type="Pfam" id="PF00561"/>
    </source>
</evidence>
<dbReference type="SUPFAM" id="SSF53474">
    <property type="entry name" value="alpha/beta-Hydrolases"/>
    <property type="match status" value="1"/>
</dbReference>
<dbReference type="EMBL" id="FTMI01000002">
    <property type="protein sequence ID" value="SIQ11817.1"/>
    <property type="molecule type" value="Genomic_DNA"/>
</dbReference>
<name>A0A1N6Q5J4_9MICO</name>
<dbReference type="RefSeq" id="WP_076404358.1">
    <property type="nucleotide sequence ID" value="NZ_FTMI01000002.1"/>
</dbReference>
<dbReference type="InterPro" id="IPR000073">
    <property type="entry name" value="AB_hydrolase_1"/>
</dbReference>
<accession>A0A1N6Q5J4</accession>
<gene>
    <name evidence="2" type="ORF">SAMN05518682_1347</name>
</gene>
<organism evidence="2 3">
    <name type="scientific">Cellulosimicrobium aquatile</name>
    <dbReference type="NCBI Taxonomy" id="1612203"/>
    <lineage>
        <taxon>Bacteria</taxon>
        <taxon>Bacillati</taxon>
        <taxon>Actinomycetota</taxon>
        <taxon>Actinomycetes</taxon>
        <taxon>Micrococcales</taxon>
        <taxon>Promicromonosporaceae</taxon>
        <taxon>Cellulosimicrobium</taxon>
    </lineage>
</organism>
<feature type="domain" description="AB hydrolase-1" evidence="1">
    <location>
        <begin position="57"/>
        <end position="171"/>
    </location>
</feature>
<dbReference type="InterPro" id="IPR029058">
    <property type="entry name" value="AB_hydrolase_fold"/>
</dbReference>
<dbReference type="Gene3D" id="3.40.50.1820">
    <property type="entry name" value="alpha/beta hydrolase"/>
    <property type="match status" value="1"/>
</dbReference>
<reference evidence="3" key="1">
    <citation type="submission" date="2017-01" db="EMBL/GenBank/DDBJ databases">
        <authorList>
            <person name="Varghese N."/>
            <person name="Submissions S."/>
        </authorList>
    </citation>
    <scope>NUCLEOTIDE SEQUENCE [LARGE SCALE GENOMIC DNA]</scope>
    <source>
        <strain evidence="3">3bp</strain>
    </source>
</reference>
<proteinExistence type="predicted"/>
<evidence type="ECO:0000313" key="3">
    <source>
        <dbReference type="Proteomes" id="UP000186235"/>
    </source>
</evidence>
<dbReference type="AlphaFoldDB" id="A0A1N6Q5J4"/>
<dbReference type="GO" id="GO:0003824">
    <property type="term" value="F:catalytic activity"/>
    <property type="evidence" value="ECO:0007669"/>
    <property type="project" value="UniProtKB-ARBA"/>
</dbReference>
<protein>
    <submittedName>
        <fullName evidence="2">Pimeloyl-ACP methyl ester carboxylesterase</fullName>
    </submittedName>
</protein>
<sequence length="292" mass="30341">MSETTTRTTSRTLDVPGAVLAYDVRTPAAPGDLPPLVVMGSPMAASGFGQLVDLIDDRVVITYDPRGTERSTLAADGEVSVERHADDLHEVVAALGLGPVDVFGSSGGGVVGLSWIERHPEDVRTFVAHEPPITPLLEDAETATAVQADIVETYRREGFGPAMAKFVALVSHVGPLPADYLDRPAPDPAMFGFPTEDDGSRDDLLLGLNLATMPSWAPDGDALRAATTRIVPAVSAAGEGTLAWRGGAALAALLGVEPVTFPGDHGGFMVNEWSPANDPAAFAAALREALAG</sequence>
<keyword evidence="3" id="KW-1185">Reference proteome</keyword>
<dbReference type="Pfam" id="PF00561">
    <property type="entry name" value="Abhydrolase_1"/>
    <property type="match status" value="1"/>
</dbReference>
<evidence type="ECO:0000313" key="2">
    <source>
        <dbReference type="EMBL" id="SIQ11817.1"/>
    </source>
</evidence>
<dbReference type="Proteomes" id="UP000186235">
    <property type="component" value="Unassembled WGS sequence"/>
</dbReference>